<proteinExistence type="predicted"/>
<gene>
    <name evidence="1" type="ORF">CRN84_12950</name>
    <name evidence="2" type="ORF">NCTC12282_03681</name>
</gene>
<sequence>MKIINSGANSLELAYSMFEWRKVKPIIDEIRQTTGAEIQTYGGLFKRAAISGTAYQMDRVRKVIRQKYYR</sequence>
<name>A0A2C6DPB7_9GAMM</name>
<keyword evidence="3" id="KW-1185">Reference proteome</keyword>
<dbReference type="Proteomes" id="UP000224974">
    <property type="component" value="Unassembled WGS sequence"/>
</dbReference>
<evidence type="ECO:0000313" key="3">
    <source>
        <dbReference type="Proteomes" id="UP000224974"/>
    </source>
</evidence>
<dbReference type="EMBL" id="PDDX01000001">
    <property type="protein sequence ID" value="PHI30182.1"/>
    <property type="molecule type" value="Genomic_DNA"/>
</dbReference>
<evidence type="ECO:0000313" key="2">
    <source>
        <dbReference type="EMBL" id="VFS49219.1"/>
    </source>
</evidence>
<organism evidence="1 3">
    <name type="scientific">Budvicia aquatica</name>
    <dbReference type="NCBI Taxonomy" id="82979"/>
    <lineage>
        <taxon>Bacteria</taxon>
        <taxon>Pseudomonadati</taxon>
        <taxon>Pseudomonadota</taxon>
        <taxon>Gammaproteobacteria</taxon>
        <taxon>Enterobacterales</taxon>
        <taxon>Budviciaceae</taxon>
        <taxon>Budvicia</taxon>
    </lineage>
</organism>
<accession>A0A2C6DPB7</accession>
<dbReference type="Proteomes" id="UP000373449">
    <property type="component" value="Unassembled WGS sequence"/>
</dbReference>
<reference evidence="1" key="2">
    <citation type="submission" date="2017-09" db="EMBL/GenBank/DDBJ databases">
        <title>FDA dAtabase for Regulatory Grade micrObial Sequences (FDA-ARGOS): Supporting development and validation of Infectious Disease Dx tests.</title>
        <authorList>
            <person name="Minogue T."/>
            <person name="Wolcott M."/>
            <person name="Wasieloski L."/>
            <person name="Aguilar W."/>
            <person name="Moore D."/>
            <person name="Tallon L.J."/>
            <person name="Sadzewicz L."/>
            <person name="Ott S."/>
            <person name="Zhao X."/>
            <person name="Nagaraj S."/>
            <person name="Vavikolanu K."/>
            <person name="Aluvathingal J."/>
            <person name="Nadendla S."/>
            <person name="Sichtig H."/>
        </authorList>
    </citation>
    <scope>NUCLEOTIDE SEQUENCE</scope>
    <source>
        <strain evidence="1">FDAARGOS_387</strain>
    </source>
</reference>
<evidence type="ECO:0000313" key="1">
    <source>
        <dbReference type="EMBL" id="PHI30182.1"/>
    </source>
</evidence>
<dbReference type="EMBL" id="CAADJA010000002">
    <property type="protein sequence ID" value="VFS49219.1"/>
    <property type="molecule type" value="Genomic_DNA"/>
</dbReference>
<reference evidence="2" key="3">
    <citation type="submission" date="2019-03" db="EMBL/GenBank/DDBJ databases">
        <authorList>
            <consortium name="Pathogen Informatics"/>
        </authorList>
    </citation>
    <scope>NUCLEOTIDE SEQUENCE [LARGE SCALE GENOMIC DNA]</scope>
    <source>
        <strain evidence="2">NCTC12282</strain>
    </source>
</reference>
<dbReference type="RefSeq" id="WP_029096186.1">
    <property type="nucleotide sequence ID" value="NZ_CAADJA010000002.1"/>
</dbReference>
<protein>
    <submittedName>
        <fullName evidence="1">Uncharacterized protein</fullName>
    </submittedName>
</protein>
<reference evidence="3" key="1">
    <citation type="submission" date="2017-09" db="EMBL/GenBank/DDBJ databases">
        <title>FDA dAtabase for Regulatory Grade micrObial Sequences (FDA-ARGOS): Supporting development and validation of Infectious Disease Dx tests.</title>
        <authorList>
            <person name="Minogue T."/>
            <person name="Wolcott M."/>
            <person name="Wasieloski L."/>
            <person name="Aguilar W."/>
            <person name="Moore D."/>
            <person name="Tallon L."/>
            <person name="Sadzewicz L."/>
            <person name="Ott S."/>
            <person name="Zhao X."/>
            <person name="Nagaraj S."/>
            <person name="Vavikolanu K."/>
            <person name="Aluvathingal J."/>
            <person name="Nadendla S."/>
            <person name="Sichtig H."/>
        </authorList>
    </citation>
    <scope>NUCLEOTIDE SEQUENCE [LARGE SCALE GENOMIC DNA]</scope>
    <source>
        <strain evidence="3">FDAARGOS_387</strain>
    </source>
</reference>
<dbReference type="AlphaFoldDB" id="A0A2C6DPB7"/>